<feature type="chain" id="PRO_5043934057" description="Extracellular membrane protein CFEM domain-containing protein" evidence="2">
    <location>
        <begin position="24"/>
        <end position="246"/>
    </location>
</feature>
<name>A0AAV9U6X0_9PEZI</name>
<dbReference type="AlphaFoldDB" id="A0AAV9U6X0"/>
<dbReference type="Proteomes" id="UP001373714">
    <property type="component" value="Unassembled WGS sequence"/>
</dbReference>
<proteinExistence type="predicted"/>
<keyword evidence="4" id="KW-1185">Reference proteome</keyword>
<organism evidence="3 4">
    <name type="scientific">Orbilia blumenaviensis</name>
    <dbReference type="NCBI Taxonomy" id="1796055"/>
    <lineage>
        <taxon>Eukaryota</taxon>
        <taxon>Fungi</taxon>
        <taxon>Dikarya</taxon>
        <taxon>Ascomycota</taxon>
        <taxon>Pezizomycotina</taxon>
        <taxon>Orbiliomycetes</taxon>
        <taxon>Orbiliales</taxon>
        <taxon>Orbiliaceae</taxon>
        <taxon>Orbilia</taxon>
    </lineage>
</organism>
<keyword evidence="1" id="KW-0812">Transmembrane</keyword>
<sequence length="246" mass="25109">MSLIISLLTLAILPNIYDIRIAAQRIPESETVLFGSATDFAAVRDCGVCCFEYRAGLGCDFGSQIVRAVGCTVNSCICSRSDVRAIVTTHLQSCISKGCSGGSGDVSVALSVFGGYCNSYLGVEAGTTPAESDGGTSPETVTETRTIPLSTLTTAVGTTTVQIAATTITVFRDGSTPNDVGSNTVTVTAGPSGGLSEPAKIGLGVGIGIGIPIVAILGFIAYKFSTALTAPPEMPHAQPIQGQYVD</sequence>
<dbReference type="EMBL" id="JAVHNS010000014">
    <property type="protein sequence ID" value="KAK6335816.1"/>
    <property type="molecule type" value="Genomic_DNA"/>
</dbReference>
<reference evidence="3 4" key="1">
    <citation type="submission" date="2019-10" db="EMBL/GenBank/DDBJ databases">
        <authorList>
            <person name="Palmer J.M."/>
        </authorList>
    </citation>
    <scope>NUCLEOTIDE SEQUENCE [LARGE SCALE GENOMIC DNA]</scope>
    <source>
        <strain evidence="3 4">TWF730</strain>
    </source>
</reference>
<keyword evidence="1" id="KW-0472">Membrane</keyword>
<evidence type="ECO:0000313" key="4">
    <source>
        <dbReference type="Proteomes" id="UP001373714"/>
    </source>
</evidence>
<evidence type="ECO:0008006" key="5">
    <source>
        <dbReference type="Google" id="ProtNLM"/>
    </source>
</evidence>
<keyword evidence="1" id="KW-1133">Transmembrane helix</keyword>
<gene>
    <name evidence="3" type="ORF">TWF730_003193</name>
</gene>
<protein>
    <recommendedName>
        <fullName evidence="5">Extracellular membrane protein CFEM domain-containing protein</fullName>
    </recommendedName>
</protein>
<evidence type="ECO:0000256" key="2">
    <source>
        <dbReference type="SAM" id="SignalP"/>
    </source>
</evidence>
<feature type="transmembrane region" description="Helical" evidence="1">
    <location>
        <begin position="201"/>
        <end position="222"/>
    </location>
</feature>
<evidence type="ECO:0000313" key="3">
    <source>
        <dbReference type="EMBL" id="KAK6335816.1"/>
    </source>
</evidence>
<evidence type="ECO:0000256" key="1">
    <source>
        <dbReference type="SAM" id="Phobius"/>
    </source>
</evidence>
<feature type="signal peptide" evidence="2">
    <location>
        <begin position="1"/>
        <end position="23"/>
    </location>
</feature>
<keyword evidence="2" id="KW-0732">Signal</keyword>
<accession>A0AAV9U6X0</accession>
<comment type="caution">
    <text evidence="3">The sequence shown here is derived from an EMBL/GenBank/DDBJ whole genome shotgun (WGS) entry which is preliminary data.</text>
</comment>